<accession>A0A9N7MGJ6</accession>
<dbReference type="AlphaFoldDB" id="A0A9N7MGJ6"/>
<evidence type="ECO:0000313" key="3">
    <source>
        <dbReference type="Proteomes" id="UP001153555"/>
    </source>
</evidence>
<keyword evidence="2" id="KW-0808">Transferase</keyword>
<name>A0A9N7MGJ6_STRHE</name>
<gene>
    <name evidence="2" type="ORF">SHERM_00942</name>
</gene>
<sequence length="239" mass="27502">MCEVCNITEESTLHVFRECPMAAEIWRRLLPSHAQTEFFSADLEKWLASNLMFPSRVGGDGWASIFGVVVWKLWRWRNENLFTGKNRNVEGGLHEINCYILGLTRVNDGALTSDDHSPVIGVLSVTRHRQTRRCRMMKMWSSTLPNPRAGHTRARGRNGPGRLSGLCETGSRRPRTSKSRNASMCNKRQLADEARKAGTRHEELRRERIAWPDADGWHRVHDRGFRRSTGNARRIVRTR</sequence>
<protein>
    <submittedName>
        <fullName evidence="2">Polynucleotidyl transferase- ribonuclease H-like superfamily protein</fullName>
    </submittedName>
</protein>
<evidence type="ECO:0000256" key="1">
    <source>
        <dbReference type="SAM" id="MobiDB-lite"/>
    </source>
</evidence>
<reference evidence="2" key="1">
    <citation type="submission" date="2019-12" db="EMBL/GenBank/DDBJ databases">
        <authorList>
            <person name="Scholes J."/>
        </authorList>
    </citation>
    <scope>NUCLEOTIDE SEQUENCE</scope>
</reference>
<comment type="caution">
    <text evidence="2">The sequence shown here is derived from an EMBL/GenBank/DDBJ whole genome shotgun (WGS) entry which is preliminary data.</text>
</comment>
<proteinExistence type="predicted"/>
<organism evidence="2 3">
    <name type="scientific">Striga hermonthica</name>
    <name type="common">Purple witchweed</name>
    <name type="synonym">Buchnera hermonthica</name>
    <dbReference type="NCBI Taxonomy" id="68872"/>
    <lineage>
        <taxon>Eukaryota</taxon>
        <taxon>Viridiplantae</taxon>
        <taxon>Streptophyta</taxon>
        <taxon>Embryophyta</taxon>
        <taxon>Tracheophyta</taxon>
        <taxon>Spermatophyta</taxon>
        <taxon>Magnoliopsida</taxon>
        <taxon>eudicotyledons</taxon>
        <taxon>Gunneridae</taxon>
        <taxon>Pentapetalae</taxon>
        <taxon>asterids</taxon>
        <taxon>lamiids</taxon>
        <taxon>Lamiales</taxon>
        <taxon>Orobanchaceae</taxon>
        <taxon>Buchnereae</taxon>
        <taxon>Striga</taxon>
    </lineage>
</organism>
<dbReference type="OrthoDB" id="1436790at2759"/>
<evidence type="ECO:0000313" key="2">
    <source>
        <dbReference type="EMBL" id="CAA0806039.1"/>
    </source>
</evidence>
<feature type="region of interest" description="Disordered" evidence="1">
    <location>
        <begin position="142"/>
        <end position="201"/>
    </location>
</feature>
<dbReference type="EMBL" id="CACSLK010000214">
    <property type="protein sequence ID" value="CAA0806039.1"/>
    <property type="molecule type" value="Genomic_DNA"/>
</dbReference>
<dbReference type="Proteomes" id="UP001153555">
    <property type="component" value="Unassembled WGS sequence"/>
</dbReference>
<feature type="compositionally biased region" description="Basic and acidic residues" evidence="1">
    <location>
        <begin position="189"/>
        <end position="201"/>
    </location>
</feature>
<keyword evidence="3" id="KW-1185">Reference proteome</keyword>
<dbReference type="GO" id="GO:0016740">
    <property type="term" value="F:transferase activity"/>
    <property type="evidence" value="ECO:0007669"/>
    <property type="project" value="UniProtKB-KW"/>
</dbReference>